<gene>
    <name evidence="2" type="ORF">GCM10008906_19530</name>
</gene>
<dbReference type="RefSeq" id="WP_343761209.1">
    <property type="nucleotide sequence ID" value="NZ_BAAACG010000009.1"/>
</dbReference>
<dbReference type="Proteomes" id="UP001501510">
    <property type="component" value="Unassembled WGS sequence"/>
</dbReference>
<name>A0ABP3UR04_9CLOT</name>
<feature type="transmembrane region" description="Helical" evidence="1">
    <location>
        <begin position="32"/>
        <end position="50"/>
    </location>
</feature>
<keyword evidence="1" id="KW-0472">Membrane</keyword>
<evidence type="ECO:0000313" key="2">
    <source>
        <dbReference type="EMBL" id="GAA0740034.1"/>
    </source>
</evidence>
<keyword evidence="1" id="KW-1133">Transmembrane helix</keyword>
<proteinExistence type="predicted"/>
<organism evidence="2 3">
    <name type="scientific">Clostridium oceanicum</name>
    <dbReference type="NCBI Taxonomy" id="1543"/>
    <lineage>
        <taxon>Bacteria</taxon>
        <taxon>Bacillati</taxon>
        <taxon>Bacillota</taxon>
        <taxon>Clostridia</taxon>
        <taxon>Eubacteriales</taxon>
        <taxon>Clostridiaceae</taxon>
        <taxon>Clostridium</taxon>
    </lineage>
</organism>
<evidence type="ECO:0000313" key="3">
    <source>
        <dbReference type="Proteomes" id="UP001501510"/>
    </source>
</evidence>
<protein>
    <submittedName>
        <fullName evidence="2">Uncharacterized protein</fullName>
    </submittedName>
</protein>
<feature type="transmembrane region" description="Helical" evidence="1">
    <location>
        <begin position="6"/>
        <end position="25"/>
    </location>
</feature>
<sequence length="96" mass="11581">MIKILYSFVLIGMLIFSINFTKFITNKFKINRWILAFCAPLVLIIPSVVFDNLSNVAWFILIFIFFVMCIMFFELNRVKIEKRQMVMKNNFRTKKR</sequence>
<dbReference type="EMBL" id="BAAACG010000009">
    <property type="protein sequence ID" value="GAA0740034.1"/>
    <property type="molecule type" value="Genomic_DNA"/>
</dbReference>
<comment type="caution">
    <text evidence="2">The sequence shown here is derived from an EMBL/GenBank/DDBJ whole genome shotgun (WGS) entry which is preliminary data.</text>
</comment>
<keyword evidence="3" id="KW-1185">Reference proteome</keyword>
<keyword evidence="1" id="KW-0812">Transmembrane</keyword>
<reference evidence="3" key="1">
    <citation type="journal article" date="2019" name="Int. J. Syst. Evol. Microbiol.">
        <title>The Global Catalogue of Microorganisms (GCM) 10K type strain sequencing project: providing services to taxonomists for standard genome sequencing and annotation.</title>
        <authorList>
            <consortium name="The Broad Institute Genomics Platform"/>
            <consortium name="The Broad Institute Genome Sequencing Center for Infectious Disease"/>
            <person name="Wu L."/>
            <person name="Ma J."/>
        </authorList>
    </citation>
    <scope>NUCLEOTIDE SEQUENCE [LARGE SCALE GENOMIC DNA]</scope>
    <source>
        <strain evidence="3">JCM 1407</strain>
    </source>
</reference>
<feature type="transmembrane region" description="Helical" evidence="1">
    <location>
        <begin position="56"/>
        <end position="75"/>
    </location>
</feature>
<evidence type="ECO:0000256" key="1">
    <source>
        <dbReference type="SAM" id="Phobius"/>
    </source>
</evidence>
<accession>A0ABP3UR04</accession>